<evidence type="ECO:0000256" key="1">
    <source>
        <dbReference type="ARBA" id="ARBA00010605"/>
    </source>
</evidence>
<dbReference type="Gene3D" id="3.40.5.10">
    <property type="entry name" value="Ribosomal protein L9, N-terminal domain"/>
    <property type="match status" value="1"/>
</dbReference>
<feature type="domain" description="Ribosomal protein L9" evidence="8">
    <location>
        <begin position="16"/>
        <end position="43"/>
    </location>
</feature>
<evidence type="ECO:0000256" key="2">
    <source>
        <dbReference type="ARBA" id="ARBA00022730"/>
    </source>
</evidence>
<keyword evidence="4 7" id="KW-0689">Ribosomal protein</keyword>
<dbReference type="HAMAP" id="MF_00503">
    <property type="entry name" value="Ribosomal_bL9"/>
    <property type="match status" value="1"/>
</dbReference>
<dbReference type="GO" id="GO:0003735">
    <property type="term" value="F:structural constituent of ribosome"/>
    <property type="evidence" value="ECO:0007669"/>
    <property type="project" value="InterPro"/>
</dbReference>
<dbReference type="PANTHER" id="PTHR21368">
    <property type="entry name" value="50S RIBOSOMAL PROTEIN L9"/>
    <property type="match status" value="1"/>
</dbReference>
<proteinExistence type="inferred from homology"/>
<dbReference type="PROSITE" id="PS00651">
    <property type="entry name" value="RIBOSOMAL_L9"/>
    <property type="match status" value="1"/>
</dbReference>
<dbReference type="HOGENOM" id="CLU_078938_3_0_0"/>
<dbReference type="RefSeq" id="WP_014435361.1">
    <property type="nucleotide sequence ID" value="NC_017079.1"/>
</dbReference>
<dbReference type="InterPro" id="IPR020594">
    <property type="entry name" value="Ribosomal_bL9_bac/chp"/>
</dbReference>
<sequence>MARVKVLLVKDVPELGNAGEVYNVAGGYARNYLMPRGLAVLATRGALKQAEQIKAAALQRRARERANAEAQAQMIMGKRLLFTANAGENNRLYGSITTADIAEKLSQELGFEVDRRRIELDHGIRELGIHTVTIRLMPEVTATFQVGVVREGEDWAAAEAYQAARTQAAAAKEAA</sequence>
<dbReference type="InterPro" id="IPR009027">
    <property type="entry name" value="Ribosomal_bL9/RNase_H1_N"/>
</dbReference>
<gene>
    <name evidence="7 9" type="primary">rplI</name>
    <name evidence="9" type="ordered locus">CLDAP_41010</name>
</gene>
<evidence type="ECO:0000256" key="6">
    <source>
        <dbReference type="ARBA" id="ARBA00035292"/>
    </source>
</evidence>
<dbReference type="Pfam" id="PF03948">
    <property type="entry name" value="Ribosomal_L9_C"/>
    <property type="match status" value="1"/>
</dbReference>
<comment type="function">
    <text evidence="7">Binds to the 23S rRNA.</text>
</comment>
<dbReference type="eggNOG" id="COG0359">
    <property type="taxonomic scope" value="Bacteria"/>
</dbReference>
<dbReference type="EMBL" id="AP012337">
    <property type="protein sequence ID" value="BAM02141.1"/>
    <property type="molecule type" value="Genomic_DNA"/>
</dbReference>
<dbReference type="InterPro" id="IPR020070">
    <property type="entry name" value="Ribosomal_bL9_N"/>
</dbReference>
<evidence type="ECO:0000256" key="5">
    <source>
        <dbReference type="ARBA" id="ARBA00023274"/>
    </source>
</evidence>
<keyword evidence="2 7" id="KW-0699">rRNA-binding</keyword>
<dbReference type="InterPro" id="IPR036935">
    <property type="entry name" value="Ribosomal_bL9_N_sf"/>
</dbReference>
<evidence type="ECO:0000313" key="10">
    <source>
        <dbReference type="Proteomes" id="UP000007880"/>
    </source>
</evidence>
<dbReference type="Pfam" id="PF01281">
    <property type="entry name" value="Ribosomal_L9_N"/>
    <property type="match status" value="1"/>
</dbReference>
<dbReference type="STRING" id="926550.CLDAP_41010"/>
<accession>I0IA53</accession>
<evidence type="ECO:0000256" key="3">
    <source>
        <dbReference type="ARBA" id="ARBA00022884"/>
    </source>
</evidence>
<protein>
    <recommendedName>
        <fullName evidence="6 7">Large ribosomal subunit protein bL9</fullName>
    </recommendedName>
</protein>
<organism evidence="9 10">
    <name type="scientific">Caldilinea aerophila (strain DSM 14535 / JCM 11387 / NBRC 104270 / STL-6-O1)</name>
    <dbReference type="NCBI Taxonomy" id="926550"/>
    <lineage>
        <taxon>Bacteria</taxon>
        <taxon>Bacillati</taxon>
        <taxon>Chloroflexota</taxon>
        <taxon>Caldilineae</taxon>
        <taxon>Caldilineales</taxon>
        <taxon>Caldilineaceae</taxon>
        <taxon>Caldilinea</taxon>
    </lineage>
</organism>
<evidence type="ECO:0000313" key="9">
    <source>
        <dbReference type="EMBL" id="BAM02141.1"/>
    </source>
</evidence>
<keyword evidence="3 7" id="KW-0694">RNA-binding</keyword>
<dbReference type="Gene3D" id="3.10.430.100">
    <property type="entry name" value="Ribosomal protein L9, C-terminal domain"/>
    <property type="match status" value="1"/>
</dbReference>
<dbReference type="GO" id="GO:0006412">
    <property type="term" value="P:translation"/>
    <property type="evidence" value="ECO:0007669"/>
    <property type="project" value="UniProtKB-UniRule"/>
</dbReference>
<name>I0IA53_CALAS</name>
<dbReference type="GO" id="GO:0019843">
    <property type="term" value="F:rRNA binding"/>
    <property type="evidence" value="ECO:0007669"/>
    <property type="project" value="UniProtKB-UniRule"/>
</dbReference>
<dbReference type="PATRIC" id="fig|926550.5.peg.4410"/>
<evidence type="ECO:0000256" key="4">
    <source>
        <dbReference type="ARBA" id="ARBA00022980"/>
    </source>
</evidence>
<dbReference type="InterPro" id="IPR020069">
    <property type="entry name" value="Ribosomal_bL9_C"/>
</dbReference>
<dbReference type="GO" id="GO:0005840">
    <property type="term" value="C:ribosome"/>
    <property type="evidence" value="ECO:0007669"/>
    <property type="project" value="UniProtKB-KW"/>
</dbReference>
<dbReference type="SUPFAM" id="SSF55653">
    <property type="entry name" value="Ribosomal protein L9 C-domain"/>
    <property type="match status" value="1"/>
</dbReference>
<reference evidence="9 10" key="1">
    <citation type="submission" date="2012-02" db="EMBL/GenBank/DDBJ databases">
        <title>Complete genome sequence of Caldilinea aerophila DSM 14535 (= NBRC 102666).</title>
        <authorList>
            <person name="Oguchi A."/>
            <person name="Hosoyama A."/>
            <person name="Sekine M."/>
            <person name="Fukai R."/>
            <person name="Kato Y."/>
            <person name="Nakamura S."/>
            <person name="Hanada S."/>
            <person name="Yamazaki S."/>
            <person name="Fujita N."/>
        </authorList>
    </citation>
    <scope>NUCLEOTIDE SEQUENCE [LARGE SCALE GENOMIC DNA]</scope>
    <source>
        <strain evidence="10">DSM 14535 / JCM 11387 / NBRC 104270 / STL-6-O1</strain>
    </source>
</reference>
<keyword evidence="5 7" id="KW-0687">Ribonucleoprotein</keyword>
<dbReference type="KEGG" id="cap:CLDAP_41010"/>
<dbReference type="InterPro" id="IPR000244">
    <property type="entry name" value="Ribosomal_bL9"/>
</dbReference>
<keyword evidence="10" id="KW-1185">Reference proteome</keyword>
<dbReference type="InterPro" id="IPR036791">
    <property type="entry name" value="Ribosomal_bL9_C_sf"/>
</dbReference>
<comment type="similarity">
    <text evidence="1 7">Belongs to the bacterial ribosomal protein bL9 family.</text>
</comment>
<dbReference type="OrthoDB" id="9788336at2"/>
<dbReference type="AlphaFoldDB" id="I0IA53"/>
<evidence type="ECO:0000259" key="8">
    <source>
        <dbReference type="PROSITE" id="PS00651"/>
    </source>
</evidence>
<dbReference type="GO" id="GO:1990904">
    <property type="term" value="C:ribonucleoprotein complex"/>
    <property type="evidence" value="ECO:0007669"/>
    <property type="project" value="UniProtKB-KW"/>
</dbReference>
<dbReference type="SUPFAM" id="SSF55658">
    <property type="entry name" value="L9 N-domain-like"/>
    <property type="match status" value="1"/>
</dbReference>
<evidence type="ECO:0000256" key="7">
    <source>
        <dbReference type="HAMAP-Rule" id="MF_00503"/>
    </source>
</evidence>
<dbReference type="Proteomes" id="UP000007880">
    <property type="component" value="Chromosome"/>
</dbReference>
<dbReference type="NCBIfam" id="TIGR00158">
    <property type="entry name" value="L9"/>
    <property type="match status" value="1"/>
</dbReference>